<feature type="signal peptide" evidence="2">
    <location>
        <begin position="1"/>
        <end position="21"/>
    </location>
</feature>
<accession>A0A5C6U7D2</accession>
<evidence type="ECO:0000256" key="2">
    <source>
        <dbReference type="SAM" id="SignalP"/>
    </source>
</evidence>
<evidence type="ECO:0000256" key="1">
    <source>
        <dbReference type="SAM" id="MobiDB-lite"/>
    </source>
</evidence>
<dbReference type="RefSeq" id="WP_147122878.1">
    <property type="nucleotide sequence ID" value="NZ_VOPY01000002.1"/>
</dbReference>
<dbReference type="AlphaFoldDB" id="A0A5C6U7D2"/>
<dbReference type="EMBL" id="VOPY01000002">
    <property type="protein sequence ID" value="TXC68923.1"/>
    <property type="molecule type" value="Genomic_DNA"/>
</dbReference>
<feature type="chain" id="PRO_5023047066" evidence="2">
    <location>
        <begin position="22"/>
        <end position="219"/>
    </location>
</feature>
<dbReference type="Proteomes" id="UP000321129">
    <property type="component" value="Unassembled WGS sequence"/>
</dbReference>
<comment type="caution">
    <text evidence="3">The sequence shown here is derived from an EMBL/GenBank/DDBJ whole genome shotgun (WGS) entry which is preliminary data.</text>
</comment>
<name>A0A5C6U7D2_9SPHN</name>
<reference evidence="3 4" key="1">
    <citation type="submission" date="2019-08" db="EMBL/GenBank/DDBJ databases">
        <title>Sphingorhabdus soil sp. nov., isolated from arctic soil.</title>
        <authorList>
            <person name="Liu Y."/>
        </authorList>
    </citation>
    <scope>NUCLEOTIDE SEQUENCE [LARGE SCALE GENOMIC DNA]</scope>
    <source>
        <strain evidence="3 4">D-2Q-5-6</strain>
    </source>
</reference>
<protein>
    <submittedName>
        <fullName evidence="3">Uncharacterized protein</fullName>
    </submittedName>
</protein>
<evidence type="ECO:0000313" key="3">
    <source>
        <dbReference type="EMBL" id="TXC68923.1"/>
    </source>
</evidence>
<keyword evidence="4" id="KW-1185">Reference proteome</keyword>
<feature type="region of interest" description="Disordered" evidence="1">
    <location>
        <begin position="30"/>
        <end position="51"/>
    </location>
</feature>
<keyword evidence="2" id="KW-0732">Signal</keyword>
<dbReference type="PROSITE" id="PS51257">
    <property type="entry name" value="PROKAR_LIPOPROTEIN"/>
    <property type="match status" value="1"/>
</dbReference>
<gene>
    <name evidence="3" type="ORF">FSZ31_08165</name>
</gene>
<evidence type="ECO:0000313" key="4">
    <source>
        <dbReference type="Proteomes" id="UP000321129"/>
    </source>
</evidence>
<sequence>MLNPATRVTLCTMLVLGACQAAPGDQPANQAVSVASNEGATGNSAAPSNATDRVADAAVGERGDAATETFAPWQSTAILTANGLSAAQAVRGKRTPIEFGAARAVAEAALVSGADVAAVDRGTMDECGAGPIDFTRYAGGLVLLYQDGKFLGWSLGQSDGPRWTTSDGALGIGTVRSSLGDARVFESTLGEEFSAGGISGLIDKGRVSDLWAGLSCNFR</sequence>
<dbReference type="OrthoDB" id="878483at2"/>
<proteinExistence type="predicted"/>
<organism evidence="3 4">
    <name type="scientific">Flavisphingopyxis soli</name>
    <dbReference type="NCBI Taxonomy" id="2601267"/>
    <lineage>
        <taxon>Bacteria</taxon>
        <taxon>Pseudomonadati</taxon>
        <taxon>Pseudomonadota</taxon>
        <taxon>Alphaproteobacteria</taxon>
        <taxon>Sphingomonadales</taxon>
        <taxon>Sphingopyxidaceae</taxon>
        <taxon>Flavisphingopyxis</taxon>
    </lineage>
</organism>